<evidence type="ECO:0000313" key="2">
    <source>
        <dbReference type="Proteomes" id="UP000004756"/>
    </source>
</evidence>
<dbReference type="Proteomes" id="UP000004756">
    <property type="component" value="Unassembled WGS sequence"/>
</dbReference>
<proteinExistence type="predicted"/>
<organism evidence="1 2">
    <name type="scientific">[Clostridium] asparagiforme DSM 15981</name>
    <dbReference type="NCBI Taxonomy" id="518636"/>
    <lineage>
        <taxon>Bacteria</taxon>
        <taxon>Bacillati</taxon>
        <taxon>Bacillota</taxon>
        <taxon>Clostridia</taxon>
        <taxon>Lachnospirales</taxon>
        <taxon>Lachnospiraceae</taxon>
        <taxon>Enterocloster</taxon>
    </lineage>
</organism>
<dbReference type="AlphaFoldDB" id="C0D5G7"/>
<accession>C0D5G7</accession>
<reference evidence="1 2" key="1">
    <citation type="submission" date="2009-01" db="EMBL/GenBank/DDBJ databases">
        <authorList>
            <person name="Fulton L."/>
            <person name="Clifton S."/>
            <person name="Fulton B."/>
            <person name="Xu J."/>
            <person name="Minx P."/>
            <person name="Pepin K.H."/>
            <person name="Johnson M."/>
            <person name="Bhonagiri V."/>
            <person name="Nash W.E."/>
            <person name="Mardis E.R."/>
            <person name="Wilson R.K."/>
        </authorList>
    </citation>
    <scope>NUCLEOTIDE SEQUENCE [LARGE SCALE GENOMIC DNA]</scope>
    <source>
        <strain evidence="1 2">DSM 15981</strain>
    </source>
</reference>
<protein>
    <submittedName>
        <fullName evidence="1">Uncharacterized protein</fullName>
    </submittedName>
</protein>
<evidence type="ECO:0000313" key="1">
    <source>
        <dbReference type="EMBL" id="EEG53436.1"/>
    </source>
</evidence>
<name>C0D5G7_9FIRM</name>
<dbReference type="HOGENOM" id="CLU_3181871_0_0_9"/>
<keyword evidence="2" id="KW-1185">Reference proteome</keyword>
<dbReference type="EMBL" id="ACCJ01000367">
    <property type="protein sequence ID" value="EEG53436.1"/>
    <property type="molecule type" value="Genomic_DNA"/>
</dbReference>
<gene>
    <name evidence="1" type="ORF">CLOSTASPAR_04513</name>
</gene>
<sequence length="46" mass="5374">MGISFCYHTTDWERIHLFSGAPTVWRQRNGREGRAGTNGTVKFYRI</sequence>
<comment type="caution">
    <text evidence="1">The sequence shown here is derived from an EMBL/GenBank/DDBJ whole genome shotgun (WGS) entry which is preliminary data.</text>
</comment>
<reference evidence="1 2" key="2">
    <citation type="submission" date="2009-02" db="EMBL/GenBank/DDBJ databases">
        <title>Draft genome sequence of Clostridium asparagiforme (DSM 15981).</title>
        <authorList>
            <person name="Sudarsanam P."/>
            <person name="Ley R."/>
            <person name="Guruge J."/>
            <person name="Turnbaugh P.J."/>
            <person name="Mahowald M."/>
            <person name="Liep D."/>
            <person name="Gordon J."/>
        </authorList>
    </citation>
    <scope>NUCLEOTIDE SEQUENCE [LARGE SCALE GENOMIC DNA]</scope>
    <source>
        <strain evidence="1 2">DSM 15981</strain>
    </source>
</reference>